<comment type="caution">
    <text evidence="3">The sequence shown here is derived from an EMBL/GenBank/DDBJ whole genome shotgun (WGS) entry which is preliminary data.</text>
</comment>
<feature type="region of interest" description="Disordered" evidence="1">
    <location>
        <begin position="451"/>
        <end position="473"/>
    </location>
</feature>
<reference evidence="3 4" key="1">
    <citation type="submission" date="2021-07" db="EMBL/GenBank/DDBJ databases">
        <title>The Aristolochia fimbriata genome: insights into angiosperm evolution, floral development and chemical biosynthesis.</title>
        <authorList>
            <person name="Jiao Y."/>
        </authorList>
    </citation>
    <scope>NUCLEOTIDE SEQUENCE [LARGE SCALE GENOMIC DNA]</scope>
    <source>
        <strain evidence="3">IBCAS-2021</strain>
        <tissue evidence="3">Leaf</tissue>
    </source>
</reference>
<name>A0AAV7F477_ARIFI</name>
<keyword evidence="4" id="KW-1185">Reference proteome</keyword>
<organism evidence="3 4">
    <name type="scientific">Aristolochia fimbriata</name>
    <name type="common">White veined hardy Dutchman's pipe vine</name>
    <dbReference type="NCBI Taxonomy" id="158543"/>
    <lineage>
        <taxon>Eukaryota</taxon>
        <taxon>Viridiplantae</taxon>
        <taxon>Streptophyta</taxon>
        <taxon>Embryophyta</taxon>
        <taxon>Tracheophyta</taxon>
        <taxon>Spermatophyta</taxon>
        <taxon>Magnoliopsida</taxon>
        <taxon>Magnoliidae</taxon>
        <taxon>Piperales</taxon>
        <taxon>Aristolochiaceae</taxon>
        <taxon>Aristolochia</taxon>
    </lineage>
</organism>
<protein>
    <recommendedName>
        <fullName evidence="2">Protein NO VEIN C-terminal domain-containing protein</fullName>
    </recommendedName>
</protein>
<accession>A0AAV7F477</accession>
<dbReference type="GO" id="GO:0010305">
    <property type="term" value="P:leaf vascular tissue pattern formation"/>
    <property type="evidence" value="ECO:0007669"/>
    <property type="project" value="TreeGrafter"/>
</dbReference>
<dbReference type="EMBL" id="JAINDJ010000003">
    <property type="protein sequence ID" value="KAG9454368.1"/>
    <property type="molecule type" value="Genomic_DNA"/>
</dbReference>
<evidence type="ECO:0000313" key="4">
    <source>
        <dbReference type="Proteomes" id="UP000825729"/>
    </source>
</evidence>
<feature type="compositionally biased region" description="Basic and acidic residues" evidence="1">
    <location>
        <begin position="350"/>
        <end position="359"/>
    </location>
</feature>
<feature type="compositionally biased region" description="Acidic residues" evidence="1">
    <location>
        <begin position="339"/>
        <end position="349"/>
    </location>
</feature>
<evidence type="ECO:0000259" key="2">
    <source>
        <dbReference type="Pfam" id="PF13020"/>
    </source>
</evidence>
<feature type="region of interest" description="Disordered" evidence="1">
    <location>
        <begin position="1"/>
        <end position="26"/>
    </location>
</feature>
<dbReference type="Proteomes" id="UP000825729">
    <property type="component" value="Unassembled WGS sequence"/>
</dbReference>
<sequence>MHGRPWQARRGGDPRPAQPHPCPSFAVQGGAAQYSRHFFFPPSSNLTNPNLYYQNAVPYFQGTNVHPSPFVYRGNMHPSNHQDVLGRIESVVSEVKHGLLTAGESVSLWKVSQAALLSLQADSWATLGLQFQEIPSLYGLMVTEGKVNAFIHCFVGVRRITSIYDLNVAICKNEGIHSFEELGLGPLLRHSLIEHYFSVPNDMTEILEITNEEIISCLSEFMDTRSKNEIKADAFLDFLTEKRSLSARERLGVRIQSLGMHVACIREARKSEKAALDSYRWTDERNFTDRSKEKDRKLYRSHDTFSHKQLLDRRFKAITERVKLFSTFKGKHIRFDSQSAEEEGSDDDAYGDKEEHDNHSSFVQDPSSGTMKDGEQRVSSCPYPSATEEILRLGMRSDMDALAPGSGKAVAGVKSSGKKRKSGSQSTGGMNPFERGKDKNVFDRFCMKDEPSLDSHPRKKIRSSTEKMQNTGIGSDSAGEMISILGFPHPSNFYCFDQNSNDIGSFIATWKDDCREHSVTSVFYKMLRFYGCKRGKIRRLFQSQPCAGLLNVAVASIKCGMWDTLYDTLQGIGEQSVTNSSTIQPTEAIDIGTAINRDAKGGQSSHVPTPVESIPVDDVIRKMDEYFSLEFVKTTLQGNLPLEREVECLKTIHDCEIWLTKQFAVSDFISLGHGDFFEFMRKYCNLLPPNMLDVFTTCEKCKNSALVVSMLPNLLLAVLSQTSSEMYDIATIANQQISSVLQKQFPLISLQLAGRVEGLLELVGKQQNADSSTCLLFSAPLCGELRDDCSLVPHEAHLLSTYGKAADVDKSVGCLGSVSSKDAIDCLLKAPMLSDIFAWSHWDLIYGPSLGPFLGWLLSDGHNKDLLCMLTRDGRVIRVDPTVTAESFLEASVQGCPYRTAVKLLSLLCLYRGINNVPISLLKCYATQAFQVMMRNSVDKAEGKNQGEVSQQQMDLNLDLKDSSLPIESLGKWCRVNEAIKIASKFFLDCLAYLPSEFRSFGAEVLLAGLKSSVKNAPVVILHECCQTDQRFMLHDVGLSLGIAEWIDDYRKFNSSNVSSLPAIMDSDREDQEPLSSSLSMKSKYGAEVCVSLLSPCDSTVVSKSVTNLSDGKCEEEIHGRDFFRVTSGSHTDNLGDFVSKDKEQEAAHLIELIRREEFGLDPDCSSAESNLLRKQHARLGRALQCLSQELYSQDSHFLLELVQNADDNVYPESVDPTLVFLLQANNIVVLNNEQGFSAQNIRALCDVGNSTKKGSGSGYIGQKGIGFKSVFRVTDAPEIHSNGFHVKFDISDGEIGFVLPTVISRFDISSFARELSVEGDVIDVSCWNTCIVLPFRSKSKGIGFSSIMSMFSDLHPSLLLFLHRLRCIKFKNMINNSLTIMKRETVGDGIVKVSHGSESMSWLLVRQKLHNGVVRPEVQITEIALAFTLEESSDGDYKPYLSQQPVFAFLPLRTYGLKFVLQGDFVLPSSREEVDGNSVWNQWLLSEFPALFVSAEKSFCDLPCFQGTPGKAVTAYMNFVPLVGEVHGFFSALPRMIMSKLRMSNCLLLEGSELEWVPPCRVLRNWDERVQILLPQELLHKHLGLGLLNRDINISDPLAEALGIQEYGPKTLIDIMSSICHTEGGIKSLGLDWLSAWLGAFFSTLTIYSSRRQVTETECDLINNVKKVYFIPLLDGSFGALAEGPIWLPCDSTGIKLERAHQPKDFPNLYAKLRTVNPELLAAATGNAYSTVETHADDMIRMLTRIGVQKLSAHEVIKIHILPSLSVDLISDDTSLMTEYLSFVMLHFQSACISCQTEKANIISELQRHAIVLTNHGYKCPIKEPIHFSKDFGSPVDVKKLIGDHDTWWHEVDTIYLNLQCTRSLSSGLRKWREFLQELGVTDFIQVVSGNKQFSGDTTLVSGGSPSTEMVVEDWESPELVHLLSILSSEKNRERCIYLLEILDSLWDSQFNLKAIGFSDSKSKDSRTPFKSSFVESIQKFKWVASTRDEELYYPQDLFYDCKEVRSILGDNASYAVPMVHSKALLNAIGFKSQVTLDELLVVLRQWKTSVVPFRASILQMSKYYNCIWDGILSSGRSLLEQFKSDFSIFVPLTTTTRDEDIVPGELLFPEEVYWHDPTGCVDKTKELVLKSSLVNVPSSKTLVHLYPNLHDFFVNNCGVHKSPPVHCYLQILLQLSDVAMPSQAADVVSNVLLKWADDLQSGLLGSEEISYLKLNLQKVGTKVLPTMQDRWVSLHSCYGLICWSDEDELWKQFKHCNNIDFIHLGELSVERKGTVSTNVSALMKAIGVPALSEVVSGEAIFYGTEDSAEKASLVNWILPYAQRYLYKLHPAKYSHLKLHGHENVNQLRVAVVERLYYRYTIKGCGTTSNNRFDCSSVLQGNTLYLTRASDYHSTFLELTRLFFDGSVELHLANFLHMITTMAESGSTEEQTEFFIVNSQKIPKLPDEEVLWSLSCSLPTFEKLISQPSWSLVEKSLPKFKRNLGNSPNWPPTNWKTAPDFHFVRANHFITQPGAIHTDGTPIKSDNPEAVLHTEWQIPPDISGDWVSPSRPAALIPSVVLDSTSRTTNEGSLLVGHNALSCKVNNPNLDVVNAHSEPIITCDPVMGSSAFTTRDQLLLTMPNENQALRTGRLGELVAYKYFVEKFGQVAVRWVNEETETGLPFDLVIGEKEENKEFIEVKATKSVNKDWFAISTREWHFASEKGDSFSVAHVVLADPNNAKITVFKNPVKLCQQDVLHLAVLMSK</sequence>
<dbReference type="Gene3D" id="3.30.565.10">
    <property type="entry name" value="Histidine kinase-like ATPase, C-terminal domain"/>
    <property type="match status" value="1"/>
</dbReference>
<dbReference type="InterPro" id="IPR036890">
    <property type="entry name" value="HATPase_C_sf"/>
</dbReference>
<dbReference type="GO" id="GO:0048364">
    <property type="term" value="P:root development"/>
    <property type="evidence" value="ECO:0007669"/>
    <property type="project" value="TreeGrafter"/>
</dbReference>
<dbReference type="PANTHER" id="PTHR32387:SF0">
    <property type="entry name" value="PROTEIN NO VEIN"/>
    <property type="match status" value="1"/>
</dbReference>
<dbReference type="SUPFAM" id="SSF55874">
    <property type="entry name" value="ATPase domain of HSP90 chaperone/DNA topoisomerase II/histidine kinase"/>
    <property type="match status" value="1"/>
</dbReference>
<dbReference type="GO" id="GO:0009793">
    <property type="term" value="P:embryo development ending in seed dormancy"/>
    <property type="evidence" value="ECO:0007669"/>
    <property type="project" value="TreeGrafter"/>
</dbReference>
<evidence type="ECO:0000256" key="1">
    <source>
        <dbReference type="SAM" id="MobiDB-lite"/>
    </source>
</evidence>
<dbReference type="InterPro" id="IPR024975">
    <property type="entry name" value="NOV_C"/>
</dbReference>
<evidence type="ECO:0000313" key="3">
    <source>
        <dbReference type="EMBL" id="KAG9454368.1"/>
    </source>
</evidence>
<feature type="region of interest" description="Disordered" evidence="1">
    <location>
        <begin position="402"/>
        <end position="437"/>
    </location>
</feature>
<feature type="domain" description="Protein NO VEIN C-terminal" evidence="2">
    <location>
        <begin position="2635"/>
        <end position="2721"/>
    </location>
</feature>
<feature type="compositionally biased region" description="Polar residues" evidence="1">
    <location>
        <begin position="360"/>
        <end position="370"/>
    </location>
</feature>
<gene>
    <name evidence="3" type="ORF">H6P81_007272</name>
</gene>
<dbReference type="Pfam" id="PF13020">
    <property type="entry name" value="NOV_C"/>
    <property type="match status" value="1"/>
</dbReference>
<proteinExistence type="predicted"/>
<dbReference type="NCBIfam" id="NF047352">
    <property type="entry name" value="P_loop_sacsin"/>
    <property type="match status" value="1"/>
</dbReference>
<dbReference type="PANTHER" id="PTHR32387">
    <property type="entry name" value="WU:FJ29H11"/>
    <property type="match status" value="1"/>
</dbReference>
<dbReference type="InterPro" id="IPR052957">
    <property type="entry name" value="Auxin_embryo_med"/>
</dbReference>
<feature type="region of interest" description="Disordered" evidence="1">
    <location>
        <begin position="336"/>
        <end position="383"/>
    </location>
</feature>
<dbReference type="GO" id="GO:0005634">
    <property type="term" value="C:nucleus"/>
    <property type="evidence" value="ECO:0007669"/>
    <property type="project" value="TreeGrafter"/>
</dbReference>